<dbReference type="OrthoDB" id="9810477at2"/>
<proteinExistence type="predicted"/>
<feature type="domain" description="M23ase beta-sheet core" evidence="4">
    <location>
        <begin position="198"/>
        <end position="295"/>
    </location>
</feature>
<evidence type="ECO:0000256" key="3">
    <source>
        <dbReference type="SAM" id="Phobius"/>
    </source>
</evidence>
<reference evidence="6" key="1">
    <citation type="submission" date="2016-11" db="EMBL/GenBank/DDBJ databases">
        <authorList>
            <person name="Varghese N."/>
            <person name="Submissions S."/>
        </authorList>
    </citation>
    <scope>NUCLEOTIDE SEQUENCE [LARGE SCALE GENOMIC DNA]</scope>
    <source>
        <strain evidence="6">DSM 22212</strain>
    </source>
</reference>
<dbReference type="STRING" id="633813.SAMN04488087_1460"/>
<keyword evidence="3" id="KW-0812">Transmembrane</keyword>
<keyword evidence="1" id="KW-0732">Signal</keyword>
<evidence type="ECO:0000259" key="4">
    <source>
        <dbReference type="Pfam" id="PF01551"/>
    </source>
</evidence>
<dbReference type="EMBL" id="FRAU01000004">
    <property type="protein sequence ID" value="SHK58295.1"/>
    <property type="molecule type" value="Genomic_DNA"/>
</dbReference>
<sequence length="323" mass="36358">MPKNRYYYFDHTTCSFVEVRPHPLRRLLLFASVAVFLLGAGALLFWYATGRLATPRELALEAENEALRAQLSRLSQKLDQFAVRLNELAAHDQSLYRTLLEAEPISEDIWQVGVGGTDTYAEFDRFSKPTATLLRETSQKLDALERKIALQNASYRELVKLVEARESWRRQMPALLPADGVIVSGFGMRLHPILRVRKMHEGIDILLPYGSPVYAPGDGIVYKTGRSAGYGLYIILEHPATGYRTLYGHLSKILVRRGQKVKRGDLIAHSGNSGRSTGPHLHYEVRDARGRALNPLQFVAPSMTPQQYQQLLEAAENSKISLD</sequence>
<feature type="transmembrane region" description="Helical" evidence="3">
    <location>
        <begin position="27"/>
        <end position="48"/>
    </location>
</feature>
<dbReference type="PANTHER" id="PTHR21666">
    <property type="entry name" value="PEPTIDASE-RELATED"/>
    <property type="match status" value="1"/>
</dbReference>
<dbReference type="SUPFAM" id="SSF51261">
    <property type="entry name" value="Duplicated hybrid motif"/>
    <property type="match status" value="1"/>
</dbReference>
<dbReference type="GO" id="GO:0004222">
    <property type="term" value="F:metalloendopeptidase activity"/>
    <property type="evidence" value="ECO:0007669"/>
    <property type="project" value="TreeGrafter"/>
</dbReference>
<feature type="coiled-coil region" evidence="2">
    <location>
        <begin position="134"/>
        <end position="161"/>
    </location>
</feature>
<dbReference type="InterPro" id="IPR016047">
    <property type="entry name" value="M23ase_b-sheet_dom"/>
</dbReference>
<name>A0A1M6TMS6_9BACT</name>
<protein>
    <submittedName>
        <fullName evidence="5">Peptidase family M23</fullName>
    </submittedName>
</protein>
<dbReference type="AlphaFoldDB" id="A0A1M6TMS6"/>
<keyword evidence="3" id="KW-0472">Membrane</keyword>
<dbReference type="InterPro" id="IPR011055">
    <property type="entry name" value="Dup_hybrid_motif"/>
</dbReference>
<evidence type="ECO:0000256" key="2">
    <source>
        <dbReference type="SAM" id="Coils"/>
    </source>
</evidence>
<evidence type="ECO:0000256" key="1">
    <source>
        <dbReference type="ARBA" id="ARBA00022729"/>
    </source>
</evidence>
<evidence type="ECO:0000313" key="5">
    <source>
        <dbReference type="EMBL" id="SHK58295.1"/>
    </source>
</evidence>
<gene>
    <name evidence="5" type="ORF">SAMN04488087_1460</name>
</gene>
<organism evidence="5 6">
    <name type="scientific">Rhodothermus profundi</name>
    <dbReference type="NCBI Taxonomy" id="633813"/>
    <lineage>
        <taxon>Bacteria</taxon>
        <taxon>Pseudomonadati</taxon>
        <taxon>Rhodothermota</taxon>
        <taxon>Rhodothermia</taxon>
        <taxon>Rhodothermales</taxon>
        <taxon>Rhodothermaceae</taxon>
        <taxon>Rhodothermus</taxon>
    </lineage>
</organism>
<keyword evidence="3" id="KW-1133">Transmembrane helix</keyword>
<dbReference type="CDD" id="cd12797">
    <property type="entry name" value="M23_peptidase"/>
    <property type="match status" value="1"/>
</dbReference>
<dbReference type="Gene3D" id="2.70.70.10">
    <property type="entry name" value="Glucose Permease (Domain IIA)"/>
    <property type="match status" value="1"/>
</dbReference>
<dbReference type="InterPro" id="IPR050570">
    <property type="entry name" value="Cell_wall_metabolism_enzyme"/>
</dbReference>
<dbReference type="Proteomes" id="UP000185812">
    <property type="component" value="Unassembled WGS sequence"/>
</dbReference>
<accession>A0A1M6TMS6</accession>
<keyword evidence="2" id="KW-0175">Coiled coil</keyword>
<dbReference type="PANTHER" id="PTHR21666:SF289">
    <property type="entry name" value="L-ALA--D-GLU ENDOPEPTIDASE"/>
    <property type="match status" value="1"/>
</dbReference>
<keyword evidence="6" id="KW-1185">Reference proteome</keyword>
<feature type="coiled-coil region" evidence="2">
    <location>
        <begin position="57"/>
        <end position="84"/>
    </location>
</feature>
<evidence type="ECO:0000313" key="6">
    <source>
        <dbReference type="Proteomes" id="UP000185812"/>
    </source>
</evidence>
<dbReference type="Pfam" id="PF01551">
    <property type="entry name" value="Peptidase_M23"/>
    <property type="match status" value="1"/>
</dbReference>
<dbReference type="RefSeq" id="WP_072715319.1">
    <property type="nucleotide sequence ID" value="NZ_FRAU01000004.1"/>
</dbReference>